<dbReference type="EMBL" id="CP001338">
    <property type="protein sequence ID" value="ACL16368.1"/>
    <property type="molecule type" value="Genomic_DNA"/>
</dbReference>
<protein>
    <submittedName>
        <fullName evidence="1">Uncharacterized protein</fullName>
    </submittedName>
</protein>
<dbReference type="OrthoDB" id="52980at2157"/>
<dbReference type="HOGENOM" id="CLU_188840_0_0_2"/>
<dbReference type="STRING" id="521011.Mpal_1020"/>
<gene>
    <name evidence="1" type="ordered locus">Mpal_1020</name>
</gene>
<proteinExistence type="predicted"/>
<sequence length="94" mass="10545">MSIPRDQPVSDAEITVNEDVIAYIKERNCDFRICTSCGGPVLLPVTARPPKPSDLQIHLGGQVIYVSIYQARDLQTIHAGLIPSSFFRQDPDWY</sequence>
<reference evidence="1 2" key="1">
    <citation type="journal article" date="2015" name="Genome Announc.">
        <title>Complete Genome Sequence of Methanosphaerula palustris E1-9CT, a Hydrogenotrophic Methanogen Isolated from a Minerotrophic Fen Peatland.</title>
        <authorList>
            <person name="Cadillo-Quiroz H."/>
            <person name="Browne P."/>
            <person name="Kyrpides N."/>
            <person name="Woyke T."/>
            <person name="Goodwin L."/>
            <person name="Detter C."/>
            <person name="Yavitt J.B."/>
            <person name="Zinder S.H."/>
        </authorList>
    </citation>
    <scope>NUCLEOTIDE SEQUENCE [LARGE SCALE GENOMIC DNA]</scope>
    <source>
        <strain evidence="2">ATCC BAA-1556 / DSM 19958 / E1-9c</strain>
    </source>
</reference>
<evidence type="ECO:0000313" key="1">
    <source>
        <dbReference type="EMBL" id="ACL16368.1"/>
    </source>
</evidence>
<name>B8GGW3_METPE</name>
<accession>B8GGW3</accession>
<organism evidence="1 2">
    <name type="scientific">Methanosphaerula palustris (strain ATCC BAA-1556 / DSM 19958 / E1-9c)</name>
    <dbReference type="NCBI Taxonomy" id="521011"/>
    <lineage>
        <taxon>Archaea</taxon>
        <taxon>Methanobacteriati</taxon>
        <taxon>Methanobacteriota</taxon>
        <taxon>Stenosarchaea group</taxon>
        <taxon>Methanomicrobia</taxon>
        <taxon>Methanomicrobiales</taxon>
        <taxon>Methanoregulaceae</taxon>
        <taxon>Methanosphaerula</taxon>
    </lineage>
</organism>
<evidence type="ECO:0000313" key="2">
    <source>
        <dbReference type="Proteomes" id="UP000002457"/>
    </source>
</evidence>
<keyword evidence="2" id="KW-1185">Reference proteome</keyword>
<dbReference type="RefSeq" id="WP_012617687.1">
    <property type="nucleotide sequence ID" value="NC_011832.1"/>
</dbReference>
<dbReference type="Proteomes" id="UP000002457">
    <property type="component" value="Chromosome"/>
</dbReference>
<dbReference type="GeneID" id="7271754"/>
<dbReference type="AlphaFoldDB" id="B8GGW3"/>
<dbReference type="eggNOG" id="arCOG05136">
    <property type="taxonomic scope" value="Archaea"/>
</dbReference>
<dbReference type="KEGG" id="mpl:Mpal_1020"/>